<organism evidence="9 10">
    <name type="scientific">Metabacillus indicus</name>
    <name type="common">Bacillus indicus</name>
    <dbReference type="NCBI Taxonomy" id="246786"/>
    <lineage>
        <taxon>Bacteria</taxon>
        <taxon>Bacillati</taxon>
        <taxon>Bacillota</taxon>
        <taxon>Bacilli</taxon>
        <taxon>Bacillales</taxon>
        <taxon>Bacillaceae</taxon>
        <taxon>Metabacillus</taxon>
    </lineage>
</organism>
<feature type="transmembrane region" description="Helical" evidence="8">
    <location>
        <begin position="246"/>
        <end position="264"/>
    </location>
</feature>
<evidence type="ECO:0000256" key="1">
    <source>
        <dbReference type="ARBA" id="ARBA00004651"/>
    </source>
</evidence>
<evidence type="ECO:0000256" key="2">
    <source>
        <dbReference type="ARBA" id="ARBA00010199"/>
    </source>
</evidence>
<accession>A0A084GJD8</accession>
<dbReference type="EMBL" id="JNVC02000024">
    <property type="protein sequence ID" value="KEZ47450.1"/>
    <property type="molecule type" value="Genomic_DNA"/>
</dbReference>
<dbReference type="PANTHER" id="PTHR42925">
    <property type="entry name" value="MULTIDRUG AND TOXIN EFFLUX PROTEIN MATE FAMILY"/>
    <property type="match status" value="1"/>
</dbReference>
<name>A0A084GJD8_METID</name>
<feature type="transmembrane region" description="Helical" evidence="8">
    <location>
        <begin position="47"/>
        <end position="70"/>
    </location>
</feature>
<dbReference type="NCBIfam" id="TIGR00797">
    <property type="entry name" value="matE"/>
    <property type="match status" value="1"/>
</dbReference>
<comment type="subcellular location">
    <subcellularLocation>
        <location evidence="1">Cell membrane</location>
        <topology evidence="1">Multi-pass membrane protein</topology>
    </subcellularLocation>
</comment>
<evidence type="ECO:0000256" key="6">
    <source>
        <dbReference type="ARBA" id="ARBA00022989"/>
    </source>
</evidence>
<keyword evidence="4" id="KW-1003">Cell membrane</keyword>
<dbReference type="InterPro" id="IPR002528">
    <property type="entry name" value="MATE_fam"/>
</dbReference>
<gene>
    <name evidence="9" type="ORF">GS18_0221770</name>
</gene>
<dbReference type="Proteomes" id="UP000028549">
    <property type="component" value="Unassembled WGS sequence"/>
</dbReference>
<dbReference type="InterPro" id="IPR048279">
    <property type="entry name" value="MdtK-like"/>
</dbReference>
<feature type="transmembrane region" description="Helical" evidence="8">
    <location>
        <begin position="82"/>
        <end position="107"/>
    </location>
</feature>
<evidence type="ECO:0000256" key="3">
    <source>
        <dbReference type="ARBA" id="ARBA00022448"/>
    </source>
</evidence>
<dbReference type="InterPro" id="IPR047135">
    <property type="entry name" value="YsiQ"/>
</dbReference>
<keyword evidence="6 8" id="KW-1133">Transmembrane helix</keyword>
<evidence type="ECO:0000313" key="10">
    <source>
        <dbReference type="Proteomes" id="UP000028549"/>
    </source>
</evidence>
<dbReference type="OrthoDB" id="9806302at2"/>
<dbReference type="PANTHER" id="PTHR42925:SF1">
    <property type="entry name" value="VIRULENCE FACTOR MVIN"/>
    <property type="match status" value="1"/>
</dbReference>
<dbReference type="CDD" id="cd13134">
    <property type="entry name" value="MATE_like_8"/>
    <property type="match status" value="1"/>
</dbReference>
<keyword evidence="5 8" id="KW-0812">Transmembrane</keyword>
<feature type="transmembrane region" description="Helical" evidence="8">
    <location>
        <begin position="408"/>
        <end position="430"/>
    </location>
</feature>
<dbReference type="GO" id="GO:0015297">
    <property type="term" value="F:antiporter activity"/>
    <property type="evidence" value="ECO:0007669"/>
    <property type="project" value="InterPro"/>
</dbReference>
<keyword evidence="3" id="KW-0813">Transport</keyword>
<evidence type="ECO:0000256" key="4">
    <source>
        <dbReference type="ARBA" id="ARBA00022475"/>
    </source>
</evidence>
<dbReference type="RefSeq" id="WP_029283826.1">
    <property type="nucleotide sequence ID" value="NZ_CP176757.1"/>
</dbReference>
<keyword evidence="7 8" id="KW-0472">Membrane</keyword>
<feature type="transmembrane region" description="Helical" evidence="8">
    <location>
        <begin position="315"/>
        <end position="340"/>
    </location>
</feature>
<feature type="transmembrane region" description="Helical" evidence="8">
    <location>
        <begin position="191"/>
        <end position="211"/>
    </location>
</feature>
<dbReference type="STRING" id="246786.GS18_0221770"/>
<protein>
    <submittedName>
        <fullName evidence="9">Transporter</fullName>
    </submittedName>
</protein>
<feature type="transmembrane region" description="Helical" evidence="8">
    <location>
        <begin position="276"/>
        <end position="295"/>
    </location>
</feature>
<evidence type="ECO:0000256" key="7">
    <source>
        <dbReference type="ARBA" id="ARBA00023136"/>
    </source>
</evidence>
<proteinExistence type="inferred from homology"/>
<dbReference type="Pfam" id="PF01554">
    <property type="entry name" value="MatE"/>
    <property type="match status" value="2"/>
</dbReference>
<evidence type="ECO:0000256" key="8">
    <source>
        <dbReference type="SAM" id="Phobius"/>
    </source>
</evidence>
<feature type="transmembrane region" description="Helical" evidence="8">
    <location>
        <begin position="160"/>
        <end position="179"/>
    </location>
</feature>
<feature type="transmembrane region" description="Helical" evidence="8">
    <location>
        <begin position="7"/>
        <end position="27"/>
    </location>
</feature>
<dbReference type="GO" id="GO:0042910">
    <property type="term" value="F:xenobiotic transmembrane transporter activity"/>
    <property type="evidence" value="ECO:0007669"/>
    <property type="project" value="InterPro"/>
</dbReference>
<sequence>MKKDRKLTLFALTWPIFIELFLHMLMGNADTLMLSQYSDNSVAAVGVANQILNILIVMFGFVATGTIVLITQNVGAGNSRSALEISQVSIAANLVLGLIIGAAVIAFSENMLMMMNIPPALMAEADYYLKMVGGLCFLQALIMTIGAVLKSYGFTKDTMYITIGMNILNVIGNYLFIFGPFGIPVLGVEGVALSTVVSRLAGLIAISYLLVKRISFQTKALDVFKLPAAHLKNLLKIGVPSAGEHLAYNGSQIVITIFITMLGAEALTTKVYAQNLMMFIFLFSLAISQGNQILIGQMTGAKEYDQAYSRCMKSLYWGIGTSAVIAVIFSIFTDSLFGIFTDNTEILQTGAVLLLLTIILEPGRAFNLIIISALRAAGDVKFPVYMGILSMWGISVPLAYVLGIQFELGLAGIWIAFIADEWLRGILMLIRWKSRVWINKGFVLHSKAAT</sequence>
<comment type="similarity">
    <text evidence="2">Belongs to the multi antimicrobial extrusion (MATE) (TC 2.A.66.1) family.</text>
</comment>
<evidence type="ECO:0000256" key="5">
    <source>
        <dbReference type="ARBA" id="ARBA00022692"/>
    </source>
</evidence>
<dbReference type="PIRSF" id="PIRSF006603">
    <property type="entry name" value="DinF"/>
    <property type="match status" value="1"/>
</dbReference>
<feature type="transmembrane region" description="Helical" evidence="8">
    <location>
        <begin position="382"/>
        <end position="402"/>
    </location>
</feature>
<comment type="caution">
    <text evidence="9">The sequence shown here is derived from an EMBL/GenBank/DDBJ whole genome shotgun (WGS) entry which is preliminary data.</text>
</comment>
<feature type="transmembrane region" description="Helical" evidence="8">
    <location>
        <begin position="127"/>
        <end position="148"/>
    </location>
</feature>
<feature type="transmembrane region" description="Helical" evidence="8">
    <location>
        <begin position="346"/>
        <end position="370"/>
    </location>
</feature>
<dbReference type="GO" id="GO:0005886">
    <property type="term" value="C:plasma membrane"/>
    <property type="evidence" value="ECO:0007669"/>
    <property type="project" value="UniProtKB-SubCell"/>
</dbReference>
<keyword evidence="10" id="KW-1185">Reference proteome</keyword>
<dbReference type="AlphaFoldDB" id="A0A084GJD8"/>
<evidence type="ECO:0000313" key="9">
    <source>
        <dbReference type="EMBL" id="KEZ47450.1"/>
    </source>
</evidence>
<reference evidence="9 10" key="1">
    <citation type="journal article" date="2005" name="Int. J. Syst. Evol. Microbiol.">
        <title>Bacillus cibi sp. nov., isolated from jeotgal, a traditional Korean fermented seafood.</title>
        <authorList>
            <person name="Yoon J.H."/>
            <person name="Lee C.H."/>
            <person name="Oh T.K."/>
        </authorList>
    </citation>
    <scope>NUCLEOTIDE SEQUENCE [LARGE SCALE GENOMIC DNA]</scope>
    <source>
        <strain evidence="9 10">DSM 16189</strain>
    </source>
</reference>